<name>A0A963Z8R5_9PROT</name>
<dbReference type="RefSeq" id="WP_227310669.1">
    <property type="nucleotide sequence ID" value="NZ_JAESVA010000018.1"/>
</dbReference>
<gene>
    <name evidence="1" type="ORF">ACELLULO517_27020</name>
</gene>
<dbReference type="Proteomes" id="UP000721844">
    <property type="component" value="Unassembled WGS sequence"/>
</dbReference>
<reference evidence="1 2" key="1">
    <citation type="journal article" date="2021" name="Microorganisms">
        <title>Acidisoma silvae sp. nov. and Acidisomacellulosilytica sp. nov., Two Acidophilic Bacteria Isolated from Decaying Wood, Hydrolyzing Cellulose and Producing Poly-3-hydroxybutyrate.</title>
        <authorList>
            <person name="Mieszkin S."/>
            <person name="Pouder E."/>
            <person name="Uroz S."/>
            <person name="Simon-Colin C."/>
            <person name="Alain K."/>
        </authorList>
    </citation>
    <scope>NUCLEOTIDE SEQUENCE [LARGE SCALE GENOMIC DNA]</scope>
    <source>
        <strain evidence="1 2">HW T5.17</strain>
    </source>
</reference>
<proteinExistence type="predicted"/>
<organism evidence="1 2">
    <name type="scientific">Acidisoma cellulosilyticum</name>
    <dbReference type="NCBI Taxonomy" id="2802395"/>
    <lineage>
        <taxon>Bacteria</taxon>
        <taxon>Pseudomonadati</taxon>
        <taxon>Pseudomonadota</taxon>
        <taxon>Alphaproteobacteria</taxon>
        <taxon>Acetobacterales</taxon>
        <taxon>Acidocellaceae</taxon>
        <taxon>Acidisoma</taxon>
    </lineage>
</organism>
<evidence type="ECO:0000313" key="2">
    <source>
        <dbReference type="Proteomes" id="UP000721844"/>
    </source>
</evidence>
<dbReference type="EMBL" id="JAESVA010000018">
    <property type="protein sequence ID" value="MCB8883928.1"/>
    <property type="molecule type" value="Genomic_DNA"/>
</dbReference>
<protein>
    <submittedName>
        <fullName evidence="1">Uncharacterized protein</fullName>
    </submittedName>
</protein>
<accession>A0A963Z8R5</accession>
<evidence type="ECO:0000313" key="1">
    <source>
        <dbReference type="EMBL" id="MCB8883928.1"/>
    </source>
</evidence>
<dbReference type="AlphaFoldDB" id="A0A963Z8R5"/>
<sequence>MQDDTAALDDRDCARTRREVLLAVIDPTNSSFASYFEGVKRPEVDDPAGVHRWLLDLIEDCIASKQSAIVDLGGGDTVLRSLAGELPGFAQEIERGGLSPVIFYLTGNQPEDLLPAVTLKQRGFSPCAQAIVFNETAIATGSTREQTFSHLAASPEFRDMSIVPHLMVIDVVPRHQEPLSDGKFPAWIGRRCLEAARLSVYVMCDD</sequence>
<comment type="caution">
    <text evidence="1">The sequence shown here is derived from an EMBL/GenBank/DDBJ whole genome shotgun (WGS) entry which is preliminary data.</text>
</comment>
<keyword evidence="2" id="KW-1185">Reference proteome</keyword>